<evidence type="ECO:0000256" key="1">
    <source>
        <dbReference type="SAM" id="MobiDB-lite"/>
    </source>
</evidence>
<dbReference type="GeneID" id="18922928"/>
<dbReference type="KEGG" id="mlr:MELLADRAFT_106578"/>
<accession>F4RLY8</accession>
<feature type="compositionally biased region" description="Low complexity" evidence="1">
    <location>
        <begin position="143"/>
        <end position="171"/>
    </location>
</feature>
<dbReference type="EMBL" id="GL883107">
    <property type="protein sequence ID" value="EGG06681.1"/>
    <property type="molecule type" value="Genomic_DNA"/>
</dbReference>
<feature type="compositionally biased region" description="Polar residues" evidence="1">
    <location>
        <begin position="133"/>
        <end position="142"/>
    </location>
</feature>
<evidence type="ECO:0000313" key="3">
    <source>
        <dbReference type="Proteomes" id="UP000001072"/>
    </source>
</evidence>
<proteinExistence type="predicted"/>
<dbReference type="RefSeq" id="XP_007410121.1">
    <property type="nucleotide sequence ID" value="XM_007410059.1"/>
</dbReference>
<gene>
    <name evidence="2" type="ORF">MELLADRAFT_106578</name>
</gene>
<organism evidence="3">
    <name type="scientific">Melampsora larici-populina (strain 98AG31 / pathotype 3-4-7)</name>
    <name type="common">Poplar leaf rust fungus</name>
    <dbReference type="NCBI Taxonomy" id="747676"/>
    <lineage>
        <taxon>Eukaryota</taxon>
        <taxon>Fungi</taxon>
        <taxon>Dikarya</taxon>
        <taxon>Basidiomycota</taxon>
        <taxon>Pucciniomycotina</taxon>
        <taxon>Pucciniomycetes</taxon>
        <taxon>Pucciniales</taxon>
        <taxon>Melampsoraceae</taxon>
        <taxon>Melampsora</taxon>
    </lineage>
</organism>
<name>F4RLY8_MELLP</name>
<protein>
    <submittedName>
        <fullName evidence="2">Uncharacterized protein</fullName>
    </submittedName>
</protein>
<reference evidence="3" key="1">
    <citation type="journal article" date="2011" name="Proc. Natl. Acad. Sci. U.S.A.">
        <title>Obligate biotrophy features unraveled by the genomic analysis of rust fungi.</title>
        <authorList>
            <person name="Duplessis S."/>
            <person name="Cuomo C.A."/>
            <person name="Lin Y.-C."/>
            <person name="Aerts A."/>
            <person name="Tisserant E."/>
            <person name="Veneault-Fourrey C."/>
            <person name="Joly D.L."/>
            <person name="Hacquard S."/>
            <person name="Amselem J."/>
            <person name="Cantarel B.L."/>
            <person name="Chiu R."/>
            <person name="Coutinho P.M."/>
            <person name="Feau N."/>
            <person name="Field M."/>
            <person name="Frey P."/>
            <person name="Gelhaye E."/>
            <person name="Goldberg J."/>
            <person name="Grabherr M.G."/>
            <person name="Kodira C.D."/>
            <person name="Kohler A."/>
            <person name="Kuees U."/>
            <person name="Lindquist E.A."/>
            <person name="Lucas S.M."/>
            <person name="Mago R."/>
            <person name="Mauceli E."/>
            <person name="Morin E."/>
            <person name="Murat C."/>
            <person name="Pangilinan J.L."/>
            <person name="Park R."/>
            <person name="Pearson M."/>
            <person name="Quesneville H."/>
            <person name="Rouhier N."/>
            <person name="Sakthikumar S."/>
            <person name="Salamov A.A."/>
            <person name="Schmutz J."/>
            <person name="Selles B."/>
            <person name="Shapiro H."/>
            <person name="Tanguay P."/>
            <person name="Tuskan G.A."/>
            <person name="Henrissat B."/>
            <person name="Van de Peer Y."/>
            <person name="Rouze P."/>
            <person name="Ellis J.G."/>
            <person name="Dodds P.N."/>
            <person name="Schein J.E."/>
            <person name="Zhong S."/>
            <person name="Hamelin R.C."/>
            <person name="Grigoriev I.V."/>
            <person name="Szabo L.J."/>
            <person name="Martin F."/>
        </authorList>
    </citation>
    <scope>NUCLEOTIDE SEQUENCE [LARGE SCALE GENOMIC DNA]</scope>
    <source>
        <strain evidence="3">98AG31 / pathotype 3-4-7</strain>
    </source>
</reference>
<dbReference type="AlphaFoldDB" id="F4RLY8"/>
<dbReference type="VEuPathDB" id="FungiDB:MELLADRAFT_106578"/>
<dbReference type="HOGENOM" id="CLU_1713672_0_0_1"/>
<dbReference type="InParanoid" id="F4RLY8"/>
<dbReference type="OrthoDB" id="1694816at2759"/>
<feature type="region of interest" description="Disordered" evidence="1">
    <location>
        <begin position="123"/>
        <end position="171"/>
    </location>
</feature>
<evidence type="ECO:0000313" key="2">
    <source>
        <dbReference type="EMBL" id="EGG06681.1"/>
    </source>
</evidence>
<keyword evidence="3" id="KW-1185">Reference proteome</keyword>
<dbReference type="Proteomes" id="UP000001072">
    <property type="component" value="Unassembled WGS sequence"/>
</dbReference>
<sequence length="171" mass="18983">MEILQNPLATATRQNWYPMPGSSALIANTFHQPVMYYTPAEALACPTYPFFTAPPPEIKPITIAFVFNNHYVSLELSFSDDLPIPNLCSEWSQLHDNAADTWTGMYEQNFLVFKNIAKEIRTERNKRRDETDGPSQCVTIDISSPLTSPSPSSSSRSSSSSSSSSSDSDFS</sequence>